<dbReference type="GO" id="GO:0005975">
    <property type="term" value="P:carbohydrate metabolic process"/>
    <property type="evidence" value="ECO:0007669"/>
    <property type="project" value="InterPro"/>
</dbReference>
<dbReference type="InterPro" id="IPR002509">
    <property type="entry name" value="NODB_dom"/>
</dbReference>
<dbReference type="SUPFAM" id="SSF88713">
    <property type="entry name" value="Glycoside hydrolase/deacetylase"/>
    <property type="match status" value="1"/>
</dbReference>
<dbReference type="AlphaFoldDB" id="A0A3G2R8M5"/>
<proteinExistence type="predicted"/>
<evidence type="ECO:0000259" key="1">
    <source>
        <dbReference type="PROSITE" id="PS51677"/>
    </source>
</evidence>
<dbReference type="Proteomes" id="UP000280960">
    <property type="component" value="Chromosome"/>
</dbReference>
<dbReference type="RefSeq" id="WP_120767459.1">
    <property type="nucleotide sequence ID" value="NZ_CP033169.1"/>
</dbReference>
<evidence type="ECO:0000313" key="3">
    <source>
        <dbReference type="Proteomes" id="UP000280960"/>
    </source>
</evidence>
<dbReference type="Pfam" id="PF01522">
    <property type="entry name" value="Polysacc_deac_1"/>
    <property type="match status" value="1"/>
</dbReference>
<dbReference type="EMBL" id="CP033169">
    <property type="protein sequence ID" value="AYO31735.1"/>
    <property type="molecule type" value="Genomic_DNA"/>
</dbReference>
<protein>
    <submittedName>
        <fullName evidence="2">Polysaccharide deacetylase family protein</fullName>
    </submittedName>
</protein>
<sequence length="240" mass="28436">MIWFFIRLTLYYLFFVALIPTFFGRTFHYNVIWAKKDKTPWVTITFDDGPDPVYTPELLSLLEKYDIKACFFLLADKAQKYPALVQEIVKRGHEIGIHGYRHYMNWLLGPRATYMELKKSVEIIKNITGKSIHYYRPPWGLFTGFIYRYVRKLELKIVLWSFMSWDWKYKKPYKIAKYVLKKVRGGNILIFHDSGTNIGADKNAPEAMIQSLEYIIKGIRQKNLEIVDINSFVYSEKKSA</sequence>
<gene>
    <name evidence="2" type="ORF">D2962_15040</name>
</gene>
<feature type="domain" description="NodB homology" evidence="1">
    <location>
        <begin position="40"/>
        <end position="227"/>
    </location>
</feature>
<dbReference type="InterPro" id="IPR011330">
    <property type="entry name" value="Glyco_hydro/deAcase_b/a-brl"/>
</dbReference>
<dbReference type="PROSITE" id="PS51677">
    <property type="entry name" value="NODB"/>
    <property type="match status" value="1"/>
</dbReference>
<keyword evidence="3" id="KW-1185">Reference proteome</keyword>
<dbReference type="GO" id="GO:0016810">
    <property type="term" value="F:hydrolase activity, acting on carbon-nitrogen (but not peptide) bonds"/>
    <property type="evidence" value="ECO:0007669"/>
    <property type="project" value="InterPro"/>
</dbReference>
<dbReference type="Gene3D" id="3.20.20.370">
    <property type="entry name" value="Glycoside hydrolase/deacetylase"/>
    <property type="match status" value="1"/>
</dbReference>
<organism evidence="2 3">
    <name type="scientific">Biomaibacter acetigenes</name>
    <dbReference type="NCBI Taxonomy" id="2316383"/>
    <lineage>
        <taxon>Bacteria</taxon>
        <taxon>Bacillati</taxon>
        <taxon>Bacillota</taxon>
        <taxon>Clostridia</taxon>
        <taxon>Thermosediminibacterales</taxon>
        <taxon>Tepidanaerobacteraceae</taxon>
        <taxon>Biomaibacter</taxon>
    </lineage>
</organism>
<dbReference type="InterPro" id="IPR050248">
    <property type="entry name" value="Polysacc_deacetylase_ArnD"/>
</dbReference>
<evidence type="ECO:0000313" key="2">
    <source>
        <dbReference type="EMBL" id="AYO31735.1"/>
    </source>
</evidence>
<accession>A0A3G2R8M5</accession>
<reference evidence="2 3" key="1">
    <citation type="submission" date="2018-10" db="EMBL/GenBank/DDBJ databases">
        <authorList>
            <person name="Zhang X."/>
        </authorList>
    </citation>
    <scope>NUCLEOTIDE SEQUENCE [LARGE SCALE GENOMIC DNA]</scope>
    <source>
        <strain evidence="2 3">SK-G1</strain>
    </source>
</reference>
<dbReference type="KEGG" id="bacg:D2962_15040"/>
<name>A0A3G2R8M5_9FIRM</name>
<dbReference type="PANTHER" id="PTHR10587">
    <property type="entry name" value="GLYCOSYL TRANSFERASE-RELATED"/>
    <property type="match status" value="1"/>
</dbReference>
<dbReference type="PANTHER" id="PTHR10587:SF137">
    <property type="entry name" value="4-DEOXY-4-FORMAMIDO-L-ARABINOSE-PHOSPHOUNDECAPRENOL DEFORMYLASE ARND-RELATED"/>
    <property type="match status" value="1"/>
</dbReference>
<dbReference type="CDD" id="cd10959">
    <property type="entry name" value="CE4_NodB_like_3"/>
    <property type="match status" value="1"/>
</dbReference>